<feature type="chain" id="PRO_5026846762" evidence="1">
    <location>
        <begin position="22"/>
        <end position="251"/>
    </location>
</feature>
<feature type="signal peptide" evidence="1">
    <location>
        <begin position="1"/>
        <end position="21"/>
    </location>
</feature>
<accession>A0A6I9W6C9</accession>
<dbReference type="GeneID" id="105427510"/>
<reference evidence="3" key="1">
    <citation type="submission" date="2025-08" db="UniProtKB">
        <authorList>
            <consortium name="RefSeq"/>
        </authorList>
    </citation>
    <scope>IDENTIFICATION</scope>
</reference>
<sequence length="251" mass="28963">MFFKTMLLILLLFAFTSDSCSFGKRGRTRTHQSDDECVCASAIRYNPLTDSNITIDPHCDCRSYGFGIVRVIPHRACIADTCGTMHVDLSSACVRCGMCVAIAEEINQTLLEIHDVMAPDDWLNETETVLLLRTICDQSFRHYGLREIDGKRFISDPLPGDKLVISSADGLWEKNLRNMCHEYLNEIQELQLYRNWREWCEDDEHIPNLENILCRNEISSLRDCRGMDNIYRRQIPTKIFGARVKLLAEYN</sequence>
<proteinExistence type="predicted"/>
<evidence type="ECO:0000313" key="2">
    <source>
        <dbReference type="Proteomes" id="UP000504615"/>
    </source>
</evidence>
<evidence type="ECO:0000313" key="3">
    <source>
        <dbReference type="RefSeq" id="XP_011637571.2"/>
    </source>
</evidence>
<protein>
    <submittedName>
        <fullName evidence="3">Uncharacterized protein LOC105427510</fullName>
    </submittedName>
</protein>
<gene>
    <name evidence="3" type="primary">LOC105427510</name>
</gene>
<evidence type="ECO:0000256" key="1">
    <source>
        <dbReference type="SAM" id="SignalP"/>
    </source>
</evidence>
<dbReference type="OrthoDB" id="448621at2759"/>
<dbReference type="Proteomes" id="UP000504615">
    <property type="component" value="Unplaced"/>
</dbReference>
<dbReference type="RefSeq" id="XP_011637571.2">
    <property type="nucleotide sequence ID" value="XM_011639269.2"/>
</dbReference>
<dbReference type="AlphaFoldDB" id="A0A6I9W6C9"/>
<organism evidence="2 3">
    <name type="scientific">Pogonomyrmex barbatus</name>
    <name type="common">red harvester ant</name>
    <dbReference type="NCBI Taxonomy" id="144034"/>
    <lineage>
        <taxon>Eukaryota</taxon>
        <taxon>Metazoa</taxon>
        <taxon>Ecdysozoa</taxon>
        <taxon>Arthropoda</taxon>
        <taxon>Hexapoda</taxon>
        <taxon>Insecta</taxon>
        <taxon>Pterygota</taxon>
        <taxon>Neoptera</taxon>
        <taxon>Endopterygota</taxon>
        <taxon>Hymenoptera</taxon>
        <taxon>Apocrita</taxon>
        <taxon>Aculeata</taxon>
        <taxon>Formicoidea</taxon>
        <taxon>Formicidae</taxon>
        <taxon>Myrmicinae</taxon>
        <taxon>Pogonomyrmex</taxon>
    </lineage>
</organism>
<name>A0A6I9W6C9_9HYME</name>
<dbReference type="KEGG" id="pbar:105427510"/>
<keyword evidence="1" id="KW-0732">Signal</keyword>
<keyword evidence="2" id="KW-1185">Reference proteome</keyword>